<name>A0A841FR81_9ACTN</name>
<dbReference type="Pfam" id="PF00583">
    <property type="entry name" value="Acetyltransf_1"/>
    <property type="match status" value="1"/>
</dbReference>
<dbReference type="PANTHER" id="PTHR43877">
    <property type="entry name" value="AMINOALKYLPHOSPHONATE N-ACETYLTRANSFERASE-RELATED-RELATED"/>
    <property type="match status" value="1"/>
</dbReference>
<dbReference type="SUPFAM" id="SSF55729">
    <property type="entry name" value="Acyl-CoA N-acyltransferases (Nat)"/>
    <property type="match status" value="1"/>
</dbReference>
<dbReference type="GO" id="GO:0016747">
    <property type="term" value="F:acyltransferase activity, transferring groups other than amino-acyl groups"/>
    <property type="evidence" value="ECO:0007669"/>
    <property type="project" value="InterPro"/>
</dbReference>
<dbReference type="AlphaFoldDB" id="A0A841FR81"/>
<sequence>MIRRAEPADAAALARLRWRFKAEDATPPNRPAAKDPATAERWIAERLARADWIAWVAEEDGEVVAHVFLAIVERVPDPYEPNEPLGYLTNFYTVPEHRGRGHGGRLLAAAREYAAARPLETVIVWPSERSEELYRREGFGTPELLLELVEED</sequence>
<gene>
    <name evidence="4" type="ORF">HNR73_002916</name>
</gene>
<dbReference type="InterPro" id="IPR016181">
    <property type="entry name" value="Acyl_CoA_acyltransferase"/>
</dbReference>
<evidence type="ECO:0000259" key="3">
    <source>
        <dbReference type="PROSITE" id="PS51186"/>
    </source>
</evidence>
<feature type="domain" description="N-acetyltransferase" evidence="3">
    <location>
        <begin position="1"/>
        <end position="152"/>
    </location>
</feature>
<evidence type="ECO:0000313" key="4">
    <source>
        <dbReference type="EMBL" id="MBB6035059.1"/>
    </source>
</evidence>
<dbReference type="Gene3D" id="3.40.630.30">
    <property type="match status" value="1"/>
</dbReference>
<dbReference type="PROSITE" id="PS51186">
    <property type="entry name" value="GNAT"/>
    <property type="match status" value="1"/>
</dbReference>
<protein>
    <submittedName>
        <fullName evidence="4">GNAT superfamily N-acetyltransferase</fullName>
    </submittedName>
</protein>
<dbReference type="InterPro" id="IPR050832">
    <property type="entry name" value="Bact_Acetyltransf"/>
</dbReference>
<dbReference type="InterPro" id="IPR000182">
    <property type="entry name" value="GNAT_dom"/>
</dbReference>
<evidence type="ECO:0000313" key="5">
    <source>
        <dbReference type="Proteomes" id="UP000548476"/>
    </source>
</evidence>
<keyword evidence="1 4" id="KW-0808">Transferase</keyword>
<dbReference type="EMBL" id="JACHGT010000006">
    <property type="protein sequence ID" value="MBB6035059.1"/>
    <property type="molecule type" value="Genomic_DNA"/>
</dbReference>
<dbReference type="RefSeq" id="WP_203685754.1">
    <property type="nucleotide sequence ID" value="NZ_BONT01000007.1"/>
</dbReference>
<evidence type="ECO:0000256" key="1">
    <source>
        <dbReference type="ARBA" id="ARBA00022679"/>
    </source>
</evidence>
<evidence type="ECO:0000256" key="2">
    <source>
        <dbReference type="ARBA" id="ARBA00023315"/>
    </source>
</evidence>
<keyword evidence="2" id="KW-0012">Acyltransferase</keyword>
<accession>A0A841FR81</accession>
<keyword evidence="5" id="KW-1185">Reference proteome</keyword>
<comment type="caution">
    <text evidence="4">The sequence shown here is derived from an EMBL/GenBank/DDBJ whole genome shotgun (WGS) entry which is preliminary data.</text>
</comment>
<dbReference type="Proteomes" id="UP000548476">
    <property type="component" value="Unassembled WGS sequence"/>
</dbReference>
<dbReference type="CDD" id="cd04301">
    <property type="entry name" value="NAT_SF"/>
    <property type="match status" value="1"/>
</dbReference>
<reference evidence="4 5" key="1">
    <citation type="submission" date="2020-08" db="EMBL/GenBank/DDBJ databases">
        <title>Genomic Encyclopedia of Type Strains, Phase IV (KMG-IV): sequencing the most valuable type-strain genomes for metagenomic binning, comparative biology and taxonomic classification.</title>
        <authorList>
            <person name="Goeker M."/>
        </authorList>
    </citation>
    <scope>NUCLEOTIDE SEQUENCE [LARGE SCALE GENOMIC DNA]</scope>
    <source>
        <strain evidence="4 5">YIM 65646</strain>
    </source>
</reference>
<proteinExistence type="predicted"/>
<organism evidence="4 5">
    <name type="scientific">Phytomonospora endophytica</name>
    <dbReference type="NCBI Taxonomy" id="714109"/>
    <lineage>
        <taxon>Bacteria</taxon>
        <taxon>Bacillati</taxon>
        <taxon>Actinomycetota</taxon>
        <taxon>Actinomycetes</taxon>
        <taxon>Micromonosporales</taxon>
        <taxon>Micromonosporaceae</taxon>
        <taxon>Phytomonospora</taxon>
    </lineage>
</organism>